<name>A0A7X0NPX4_9ACTN</name>
<accession>A0A7X0NPX4</accession>
<feature type="compositionally biased region" description="Low complexity" evidence="1">
    <location>
        <begin position="148"/>
        <end position="158"/>
    </location>
</feature>
<feature type="compositionally biased region" description="Basic and acidic residues" evidence="1">
    <location>
        <begin position="39"/>
        <end position="55"/>
    </location>
</feature>
<keyword evidence="3" id="KW-1185">Reference proteome</keyword>
<gene>
    <name evidence="2" type="ORF">HD593_002201</name>
</gene>
<dbReference type="EMBL" id="JACHMI010000001">
    <property type="protein sequence ID" value="MBB6547406.1"/>
    <property type="molecule type" value="Genomic_DNA"/>
</dbReference>
<organism evidence="2 3">
    <name type="scientific">Nonomuraea rubra</name>
    <dbReference type="NCBI Taxonomy" id="46180"/>
    <lineage>
        <taxon>Bacteria</taxon>
        <taxon>Bacillati</taxon>
        <taxon>Actinomycetota</taxon>
        <taxon>Actinomycetes</taxon>
        <taxon>Streptosporangiales</taxon>
        <taxon>Streptosporangiaceae</taxon>
        <taxon>Nonomuraea</taxon>
    </lineage>
</organism>
<feature type="region of interest" description="Disordered" evidence="1">
    <location>
        <begin position="1"/>
        <end position="164"/>
    </location>
</feature>
<feature type="compositionally biased region" description="Basic and acidic residues" evidence="1">
    <location>
        <begin position="67"/>
        <end position="79"/>
    </location>
</feature>
<evidence type="ECO:0000313" key="2">
    <source>
        <dbReference type="EMBL" id="MBB6547406.1"/>
    </source>
</evidence>
<feature type="compositionally biased region" description="Low complexity" evidence="1">
    <location>
        <begin position="83"/>
        <end position="97"/>
    </location>
</feature>
<feature type="compositionally biased region" description="Basic and acidic residues" evidence="1">
    <location>
        <begin position="135"/>
        <end position="147"/>
    </location>
</feature>
<evidence type="ECO:0000256" key="1">
    <source>
        <dbReference type="SAM" id="MobiDB-lite"/>
    </source>
</evidence>
<reference evidence="2 3" key="1">
    <citation type="submission" date="2020-08" db="EMBL/GenBank/DDBJ databases">
        <title>Sequencing the genomes of 1000 actinobacteria strains.</title>
        <authorList>
            <person name="Klenk H.-P."/>
        </authorList>
    </citation>
    <scope>NUCLEOTIDE SEQUENCE [LARGE SCALE GENOMIC DNA]</scope>
    <source>
        <strain evidence="2 3">DSM 43768</strain>
    </source>
</reference>
<dbReference type="Proteomes" id="UP000565579">
    <property type="component" value="Unassembled WGS sequence"/>
</dbReference>
<evidence type="ECO:0000313" key="3">
    <source>
        <dbReference type="Proteomes" id="UP000565579"/>
    </source>
</evidence>
<dbReference type="AlphaFoldDB" id="A0A7X0NPX4"/>
<protein>
    <submittedName>
        <fullName evidence="2">Uncharacterized protein</fullName>
    </submittedName>
</protein>
<sequence>MPVGVGLHDHLHPGGAGVGRPVLGRERDRVEVEPPQAHGDADPEHGGHEQRDAHGVRAGAGADGDGDDRLADRQQDEHAVPLAPVSGAVHPPVAAAGGEIGARPVDEQAPANSAVCAHPPSSAPATRNGVPASRDAQDSRSCRRDRAPAAQHALAGPAWSPSQV</sequence>
<feature type="compositionally biased region" description="Basic and acidic residues" evidence="1">
    <location>
        <begin position="23"/>
        <end position="32"/>
    </location>
</feature>
<proteinExistence type="predicted"/>
<comment type="caution">
    <text evidence="2">The sequence shown here is derived from an EMBL/GenBank/DDBJ whole genome shotgun (WGS) entry which is preliminary data.</text>
</comment>